<feature type="region of interest" description="Disordered" evidence="1">
    <location>
        <begin position="88"/>
        <end position="269"/>
    </location>
</feature>
<evidence type="ECO:0000313" key="2">
    <source>
        <dbReference type="EMBL" id="RPA97580.1"/>
    </source>
</evidence>
<feature type="compositionally biased region" description="Polar residues" evidence="1">
    <location>
        <begin position="187"/>
        <end position="197"/>
    </location>
</feature>
<dbReference type="Proteomes" id="UP000276215">
    <property type="component" value="Unassembled WGS sequence"/>
</dbReference>
<feature type="compositionally biased region" description="Gly residues" evidence="1">
    <location>
        <begin position="105"/>
        <end position="116"/>
    </location>
</feature>
<feature type="compositionally biased region" description="Low complexity" evidence="1">
    <location>
        <begin position="162"/>
        <end position="176"/>
    </location>
</feature>
<evidence type="ECO:0000256" key="1">
    <source>
        <dbReference type="SAM" id="MobiDB-lite"/>
    </source>
</evidence>
<sequence length="359" mass="38734">MVYVPWRLSSLEACHVSEEEWAGLRSTVIEALNTSTIGLEGPSVHGTAWDDWFEELAERVAREYWPKTDRVAVRKIFRPQVIEMAGVERGKRRAQRVGGSEDTDGGGGSGAGGGGNSSRTRPAKQEDDEDEEMANAPNASTSTATAPTRATTLPPTPRENTNAAAAPSSSSAPNNPRTEEAEDTASHAATNTMTPSETPRRGPGRPKKPPVHSPVEQSDTPTLLKKHPPQNPHEEINPTPPKRPRTSRAHPPPPWIAPRPLEPPSTSSSTLGLVLETRIPPSEKVKIIYASDTPTLALFLEKVRKKFNLTSEAQIQGVEVEIAGGKTYVVDLEDGRDWLAVQEIARTAGTNAVGVVVEI</sequence>
<feature type="compositionally biased region" description="Pro residues" evidence="1">
    <location>
        <begin position="250"/>
        <end position="263"/>
    </location>
</feature>
<dbReference type="EMBL" id="ML120403">
    <property type="protein sequence ID" value="RPA97580.1"/>
    <property type="molecule type" value="Genomic_DNA"/>
</dbReference>
<protein>
    <submittedName>
        <fullName evidence="2">Uncharacterized protein</fullName>
    </submittedName>
</protein>
<feature type="compositionally biased region" description="Low complexity" evidence="1">
    <location>
        <begin position="134"/>
        <end position="153"/>
    </location>
</feature>
<gene>
    <name evidence="2" type="ORF">L873DRAFT_1828982</name>
</gene>
<evidence type="ECO:0000313" key="3">
    <source>
        <dbReference type="Proteomes" id="UP000276215"/>
    </source>
</evidence>
<dbReference type="OrthoDB" id="5333233at2759"/>
<keyword evidence="3" id="KW-1185">Reference proteome</keyword>
<organism evidence="2 3">
    <name type="scientific">Choiromyces venosus 120613-1</name>
    <dbReference type="NCBI Taxonomy" id="1336337"/>
    <lineage>
        <taxon>Eukaryota</taxon>
        <taxon>Fungi</taxon>
        <taxon>Dikarya</taxon>
        <taxon>Ascomycota</taxon>
        <taxon>Pezizomycotina</taxon>
        <taxon>Pezizomycetes</taxon>
        <taxon>Pezizales</taxon>
        <taxon>Tuberaceae</taxon>
        <taxon>Choiromyces</taxon>
    </lineage>
</organism>
<accession>A0A3N4JMC6</accession>
<proteinExistence type="predicted"/>
<dbReference type="AlphaFoldDB" id="A0A3N4JMC6"/>
<reference evidence="2 3" key="1">
    <citation type="journal article" date="2018" name="Nat. Ecol. Evol.">
        <title>Pezizomycetes genomes reveal the molecular basis of ectomycorrhizal truffle lifestyle.</title>
        <authorList>
            <person name="Murat C."/>
            <person name="Payen T."/>
            <person name="Noel B."/>
            <person name="Kuo A."/>
            <person name="Morin E."/>
            <person name="Chen J."/>
            <person name="Kohler A."/>
            <person name="Krizsan K."/>
            <person name="Balestrini R."/>
            <person name="Da Silva C."/>
            <person name="Montanini B."/>
            <person name="Hainaut M."/>
            <person name="Levati E."/>
            <person name="Barry K.W."/>
            <person name="Belfiori B."/>
            <person name="Cichocki N."/>
            <person name="Clum A."/>
            <person name="Dockter R.B."/>
            <person name="Fauchery L."/>
            <person name="Guy J."/>
            <person name="Iotti M."/>
            <person name="Le Tacon F."/>
            <person name="Lindquist E.A."/>
            <person name="Lipzen A."/>
            <person name="Malagnac F."/>
            <person name="Mello A."/>
            <person name="Molinier V."/>
            <person name="Miyauchi S."/>
            <person name="Poulain J."/>
            <person name="Riccioni C."/>
            <person name="Rubini A."/>
            <person name="Sitrit Y."/>
            <person name="Splivallo R."/>
            <person name="Traeger S."/>
            <person name="Wang M."/>
            <person name="Zifcakova L."/>
            <person name="Wipf D."/>
            <person name="Zambonelli A."/>
            <person name="Paolocci F."/>
            <person name="Nowrousian M."/>
            <person name="Ottonello S."/>
            <person name="Baldrian P."/>
            <person name="Spatafora J.W."/>
            <person name="Henrissat B."/>
            <person name="Nagy L.G."/>
            <person name="Aury J.M."/>
            <person name="Wincker P."/>
            <person name="Grigoriev I.V."/>
            <person name="Bonfante P."/>
            <person name="Martin F.M."/>
        </authorList>
    </citation>
    <scope>NUCLEOTIDE SEQUENCE [LARGE SCALE GENOMIC DNA]</scope>
    <source>
        <strain evidence="2 3">120613-1</strain>
    </source>
</reference>
<name>A0A3N4JMC6_9PEZI</name>